<evidence type="ECO:0000313" key="5">
    <source>
        <dbReference type="Proteomes" id="UP000190130"/>
    </source>
</evidence>
<keyword evidence="1" id="KW-0472">Membrane</keyword>
<keyword evidence="1" id="KW-0812">Transmembrane</keyword>
<organism evidence="2 4">
    <name type="scientific">Bosea thiooxidans</name>
    <dbReference type="NCBI Taxonomy" id="53254"/>
    <lineage>
        <taxon>Bacteria</taxon>
        <taxon>Pseudomonadati</taxon>
        <taxon>Pseudomonadota</taxon>
        <taxon>Alphaproteobacteria</taxon>
        <taxon>Hyphomicrobiales</taxon>
        <taxon>Boseaceae</taxon>
        <taxon>Bosea</taxon>
    </lineage>
</organism>
<feature type="transmembrane region" description="Helical" evidence="1">
    <location>
        <begin position="12"/>
        <end position="31"/>
    </location>
</feature>
<evidence type="ECO:0000313" key="4">
    <source>
        <dbReference type="Proteomes" id="UP000051562"/>
    </source>
</evidence>
<keyword evidence="1" id="KW-1133">Transmembrane helix</keyword>
<evidence type="ECO:0000256" key="1">
    <source>
        <dbReference type="SAM" id="Phobius"/>
    </source>
</evidence>
<dbReference type="AlphaFoldDB" id="A0A0Q3I030"/>
<dbReference type="EMBL" id="LMAR01000080">
    <property type="protein sequence ID" value="KQK28149.1"/>
    <property type="molecule type" value="Genomic_DNA"/>
</dbReference>
<gene>
    <name evidence="2" type="ORF">ARD30_22680</name>
    <name evidence="3" type="ORF">SAMN05660750_00980</name>
</gene>
<dbReference type="GO" id="GO:0016020">
    <property type="term" value="C:membrane"/>
    <property type="evidence" value="ECO:0007669"/>
    <property type="project" value="InterPro"/>
</dbReference>
<dbReference type="Proteomes" id="UP000190130">
    <property type="component" value="Unassembled WGS sequence"/>
</dbReference>
<dbReference type="InterPro" id="IPR002758">
    <property type="entry name" value="Cation_antiport_E"/>
</dbReference>
<dbReference type="Pfam" id="PF01899">
    <property type="entry name" value="MNHE"/>
    <property type="match status" value="1"/>
</dbReference>
<keyword evidence="4" id="KW-1185">Reference proteome</keyword>
<reference evidence="2 4" key="1">
    <citation type="submission" date="2015-10" db="EMBL/GenBank/DDBJ databases">
        <title>Draft genome of Bosea thiooxidans.</title>
        <authorList>
            <person name="Wang X."/>
        </authorList>
    </citation>
    <scope>NUCLEOTIDE SEQUENCE [LARGE SCALE GENOMIC DNA]</scope>
    <source>
        <strain evidence="2 4">CGMCC 9174</strain>
    </source>
</reference>
<dbReference type="STRING" id="53254.SAMN05660750_00980"/>
<proteinExistence type="predicted"/>
<evidence type="ECO:0000313" key="3">
    <source>
        <dbReference type="EMBL" id="SKB49727.1"/>
    </source>
</evidence>
<evidence type="ECO:0000313" key="2">
    <source>
        <dbReference type="EMBL" id="KQK28149.1"/>
    </source>
</evidence>
<sequence>MTGAAAADDLPLTALLGRGLCLLLLWVVMIGPAPADLPFGLVASAAGVWASTRLWPGGGTLSLSGIVRFTLRFLAQSVVAGLDVARRAFAGEPDLRPGFATCRSTIPVGLALDSACAVMSLQPGKLPVSAEADGTLHIHCLDLREAIGAQVAADEAAFRRILGPEPRHG</sequence>
<dbReference type="Proteomes" id="UP000051562">
    <property type="component" value="Unassembled WGS sequence"/>
</dbReference>
<dbReference type="GO" id="GO:0008324">
    <property type="term" value="F:monoatomic cation transmembrane transporter activity"/>
    <property type="evidence" value="ECO:0007669"/>
    <property type="project" value="InterPro"/>
</dbReference>
<name>A0A0Q3I030_9HYPH</name>
<accession>A0A0Q3I030</accession>
<protein>
    <submittedName>
        <fullName evidence="3">Multicomponent Na+:H+ antiporter subunit E</fullName>
    </submittedName>
</protein>
<reference evidence="3 5" key="2">
    <citation type="submission" date="2017-02" db="EMBL/GenBank/DDBJ databases">
        <authorList>
            <person name="Peterson S.W."/>
        </authorList>
    </citation>
    <scope>NUCLEOTIDE SEQUENCE [LARGE SCALE GENOMIC DNA]</scope>
    <source>
        <strain evidence="3 5">DSM 9653</strain>
    </source>
</reference>
<dbReference type="EMBL" id="FUYX01000002">
    <property type="protein sequence ID" value="SKB49727.1"/>
    <property type="molecule type" value="Genomic_DNA"/>
</dbReference>